<dbReference type="SUPFAM" id="SSF103473">
    <property type="entry name" value="MFS general substrate transporter"/>
    <property type="match status" value="1"/>
</dbReference>
<organism evidence="2 3">
    <name type="scientific">Strongyloides papillosus</name>
    <name type="common">Intestinal threadworm</name>
    <dbReference type="NCBI Taxonomy" id="174720"/>
    <lineage>
        <taxon>Eukaryota</taxon>
        <taxon>Metazoa</taxon>
        <taxon>Ecdysozoa</taxon>
        <taxon>Nematoda</taxon>
        <taxon>Chromadorea</taxon>
        <taxon>Rhabditida</taxon>
        <taxon>Tylenchina</taxon>
        <taxon>Panagrolaimomorpha</taxon>
        <taxon>Strongyloidoidea</taxon>
        <taxon>Strongyloididae</taxon>
        <taxon>Strongyloides</taxon>
    </lineage>
</organism>
<keyword evidence="1" id="KW-1133">Transmembrane helix</keyword>
<reference evidence="3" key="1">
    <citation type="submission" date="2017-02" db="UniProtKB">
        <authorList>
            <consortium name="WormBaseParasite"/>
        </authorList>
    </citation>
    <scope>IDENTIFICATION</scope>
</reference>
<dbReference type="WBParaSite" id="SPAL_0000224100.1">
    <property type="protein sequence ID" value="SPAL_0000224100.1"/>
    <property type="gene ID" value="SPAL_0000224100"/>
</dbReference>
<dbReference type="Pfam" id="PF07690">
    <property type="entry name" value="MFS_1"/>
    <property type="match status" value="1"/>
</dbReference>
<keyword evidence="1" id="KW-0472">Membrane</keyword>
<accession>A0A0N5B868</accession>
<dbReference type="InterPro" id="IPR011701">
    <property type="entry name" value="MFS"/>
</dbReference>
<proteinExistence type="predicted"/>
<dbReference type="Gene3D" id="1.20.1250.20">
    <property type="entry name" value="MFS general substrate transporter like domains"/>
    <property type="match status" value="2"/>
</dbReference>
<evidence type="ECO:0000313" key="3">
    <source>
        <dbReference type="WBParaSite" id="SPAL_0000224100.1"/>
    </source>
</evidence>
<keyword evidence="2" id="KW-1185">Reference proteome</keyword>
<feature type="transmembrane region" description="Helical" evidence="1">
    <location>
        <begin position="53"/>
        <end position="72"/>
    </location>
</feature>
<dbReference type="PANTHER" id="PTHR45757:SF11">
    <property type="entry name" value="MAJOR FACILITATOR SUPERFAMILY (MFS) PROFILE DOMAIN-CONTAINING PROTEIN"/>
    <property type="match status" value="1"/>
</dbReference>
<feature type="transmembrane region" description="Helical" evidence="1">
    <location>
        <begin position="84"/>
        <end position="105"/>
    </location>
</feature>
<dbReference type="STRING" id="174720.A0A0N5B868"/>
<feature type="transmembrane region" description="Helical" evidence="1">
    <location>
        <begin position="315"/>
        <end position="334"/>
    </location>
</feature>
<feature type="transmembrane region" description="Helical" evidence="1">
    <location>
        <begin position="173"/>
        <end position="192"/>
    </location>
</feature>
<feature type="transmembrane region" description="Helical" evidence="1">
    <location>
        <begin position="367"/>
        <end position="391"/>
    </location>
</feature>
<feature type="transmembrane region" description="Helical" evidence="1">
    <location>
        <begin position="269"/>
        <end position="294"/>
    </location>
</feature>
<dbReference type="InterPro" id="IPR036259">
    <property type="entry name" value="MFS_trans_sf"/>
</dbReference>
<sequence>MFPFRYIILFFTTLTFGWLLSNPVSFNFAIVCDESENLNGTRLINYDPTKLNSLFSVVAVGSIAGTLLLNFLEKFLSFKTCVCLYLVLSSIATALCPFFLLLGYWPTMFLRFIQGMGWSLCLPGTGSVTHAWAPTDEGGIFASVLTYSGQIGPMITMYLSGELCSRGYGTESIFYSHALLTAIFLLVFIFLYKDNPGESPFVSQSEVKKIESGKEITADHKIEPVPYKKVLCHPVLTIANLTYFVFFWTMHLWLQYAAIYMHNVLNFDIAMTGLLTSAPYMASLFLKFIVAYFSDKGTCLPPKKSLQFLHGATQFPHGIAFIILGIFPAVWAPLDVICYTIQIICSASTGATLFKVCLLISRQHFHFVLSIASLSSSITLLLLPTVVSFVMPNFEIAGWRFIFLVIGFLTVGLNALFIAFMDVKAASWTKHEHLEESLKTNQIHPIKDKPLSSEK</sequence>
<evidence type="ECO:0000256" key="1">
    <source>
        <dbReference type="SAM" id="Phobius"/>
    </source>
</evidence>
<dbReference type="GO" id="GO:0016020">
    <property type="term" value="C:membrane"/>
    <property type="evidence" value="ECO:0007669"/>
    <property type="project" value="TreeGrafter"/>
</dbReference>
<dbReference type="GO" id="GO:0022857">
    <property type="term" value="F:transmembrane transporter activity"/>
    <property type="evidence" value="ECO:0007669"/>
    <property type="project" value="InterPro"/>
</dbReference>
<protein>
    <submittedName>
        <fullName evidence="3">MFS domain-containing protein</fullName>
    </submittedName>
</protein>
<dbReference type="AlphaFoldDB" id="A0A0N5B868"/>
<feature type="transmembrane region" description="Helical" evidence="1">
    <location>
        <begin position="230"/>
        <end position="249"/>
    </location>
</feature>
<feature type="transmembrane region" description="Helical" evidence="1">
    <location>
        <begin position="340"/>
        <end position="360"/>
    </location>
</feature>
<dbReference type="PANTHER" id="PTHR45757">
    <property type="entry name" value="PROTEIN CBG23364-RELATED"/>
    <property type="match status" value="1"/>
</dbReference>
<name>A0A0N5B868_STREA</name>
<feature type="transmembrane region" description="Helical" evidence="1">
    <location>
        <begin position="397"/>
        <end position="420"/>
    </location>
</feature>
<keyword evidence="1" id="KW-0812">Transmembrane</keyword>
<evidence type="ECO:0000313" key="2">
    <source>
        <dbReference type="Proteomes" id="UP000046392"/>
    </source>
</evidence>
<dbReference type="Proteomes" id="UP000046392">
    <property type="component" value="Unplaced"/>
</dbReference>